<gene>
    <name evidence="2" type="ORF">MNBD_CHLOROFLEXI01-1988</name>
</gene>
<dbReference type="Pfam" id="PF02661">
    <property type="entry name" value="Fic"/>
    <property type="match status" value="1"/>
</dbReference>
<dbReference type="PANTHER" id="PTHR13504:SF38">
    <property type="entry name" value="FIDO DOMAIN-CONTAINING PROTEIN"/>
    <property type="match status" value="1"/>
</dbReference>
<sequence>MELNELLQQVDQLKAEIEGLRPIDAVQERRIMQKFRLDWTFHSNAIEGNQLTFGETKAFLLHGITAQGKPFRDYLDIKGHHEAIDYLLGIVRQQKSLTEADVRELHKVILVEPYEVDARTSDGRSTKRTIQPGQYKTVPNHVETSTGEMHFYATPEETPAKMADLMAWYRRELEKEKLHPLTLAGTFHYEFVRIHPFDDGNGRMARLLMNLIFMQMGFPPVIVRTEDKNNYLLALEQADTGDLEPFIVHIGNELLNALDLFLRGAKGEEIEEVGDFDKKITLLEKKIEANEAELKTKRISQKEQREKLLENFLAPFFSRLSYQLAKFDRFFETNFCLSSDGSFDVKFSDEYTEQLINHLSMLIGKLTPLEVRYYWEEFKTNKGFNLWLNIGISLSDEEFEIIFWVNSEEYHVVIRDAYGKSYSAEQIDKLVAIVANEIFKTIDQLTQ</sequence>
<dbReference type="Gene3D" id="1.10.3290.10">
    <property type="entry name" value="Fido-like domain"/>
    <property type="match status" value="1"/>
</dbReference>
<dbReference type="EMBL" id="UOEU01000107">
    <property type="protein sequence ID" value="VAW30886.1"/>
    <property type="molecule type" value="Genomic_DNA"/>
</dbReference>
<dbReference type="PANTHER" id="PTHR13504">
    <property type="entry name" value="FIDO DOMAIN-CONTAINING PROTEIN DDB_G0283145"/>
    <property type="match status" value="1"/>
</dbReference>
<dbReference type="PROSITE" id="PS51459">
    <property type="entry name" value="FIDO"/>
    <property type="match status" value="1"/>
</dbReference>
<dbReference type="InterPro" id="IPR036597">
    <property type="entry name" value="Fido-like_dom_sf"/>
</dbReference>
<reference evidence="2" key="1">
    <citation type="submission" date="2018-06" db="EMBL/GenBank/DDBJ databases">
        <authorList>
            <person name="Zhirakovskaya E."/>
        </authorList>
    </citation>
    <scope>NUCLEOTIDE SEQUENCE</scope>
</reference>
<accession>A0A3B0VFT7</accession>
<dbReference type="AlphaFoldDB" id="A0A3B0VFT7"/>
<dbReference type="InterPro" id="IPR040198">
    <property type="entry name" value="Fido_containing"/>
</dbReference>
<feature type="domain" description="Fido" evidence="1">
    <location>
        <begin position="97"/>
        <end position="252"/>
    </location>
</feature>
<evidence type="ECO:0000313" key="2">
    <source>
        <dbReference type="EMBL" id="VAW30886.1"/>
    </source>
</evidence>
<name>A0A3B0VFT7_9ZZZZ</name>
<dbReference type="SUPFAM" id="SSF140931">
    <property type="entry name" value="Fic-like"/>
    <property type="match status" value="1"/>
</dbReference>
<evidence type="ECO:0000259" key="1">
    <source>
        <dbReference type="PROSITE" id="PS51459"/>
    </source>
</evidence>
<protein>
    <submittedName>
        <fullName evidence="2">Fic domain protein, MA2133 type</fullName>
    </submittedName>
</protein>
<dbReference type="InterPro" id="IPR003812">
    <property type="entry name" value="Fido"/>
</dbReference>
<organism evidence="2">
    <name type="scientific">hydrothermal vent metagenome</name>
    <dbReference type="NCBI Taxonomy" id="652676"/>
    <lineage>
        <taxon>unclassified sequences</taxon>
        <taxon>metagenomes</taxon>
        <taxon>ecological metagenomes</taxon>
    </lineage>
</organism>
<proteinExistence type="predicted"/>